<evidence type="ECO:0000313" key="2">
    <source>
        <dbReference type="EMBL" id="MFB8772475.1"/>
    </source>
</evidence>
<accession>A0ABV5E6I9</accession>
<feature type="region of interest" description="Disordered" evidence="1">
    <location>
        <begin position="155"/>
        <end position="181"/>
    </location>
</feature>
<protein>
    <submittedName>
        <fullName evidence="2">Uncharacterized protein</fullName>
    </submittedName>
</protein>
<organism evidence="2 3">
    <name type="scientific">Streptomyces broussonetiae</name>
    <dbReference type="NCBI Taxonomy" id="2686304"/>
    <lineage>
        <taxon>Bacteria</taxon>
        <taxon>Bacillati</taxon>
        <taxon>Actinomycetota</taxon>
        <taxon>Actinomycetes</taxon>
        <taxon>Kitasatosporales</taxon>
        <taxon>Streptomycetaceae</taxon>
        <taxon>Streptomyces</taxon>
    </lineage>
</organism>
<dbReference type="Proteomes" id="UP001585080">
    <property type="component" value="Unassembled WGS sequence"/>
</dbReference>
<reference evidence="2 3" key="1">
    <citation type="submission" date="2024-01" db="EMBL/GenBank/DDBJ databases">
        <title>Genome mining of biosynthetic gene clusters to explore secondary metabolites of Streptomyces sp.</title>
        <authorList>
            <person name="Baig A."/>
            <person name="Ajitkumar Shintre N."/>
            <person name="Kumar H."/>
            <person name="Anbarasu A."/>
            <person name="Ramaiah S."/>
        </authorList>
    </citation>
    <scope>NUCLEOTIDE SEQUENCE [LARGE SCALE GENOMIC DNA]</scope>
    <source>
        <strain evidence="2 3">A57</strain>
    </source>
</reference>
<evidence type="ECO:0000313" key="3">
    <source>
        <dbReference type="Proteomes" id="UP001585080"/>
    </source>
</evidence>
<feature type="region of interest" description="Disordered" evidence="1">
    <location>
        <begin position="115"/>
        <end position="142"/>
    </location>
</feature>
<evidence type="ECO:0000256" key="1">
    <source>
        <dbReference type="SAM" id="MobiDB-lite"/>
    </source>
</evidence>
<comment type="caution">
    <text evidence="2">The sequence shown here is derived from an EMBL/GenBank/DDBJ whole genome shotgun (WGS) entry which is preliminary data.</text>
</comment>
<feature type="compositionally biased region" description="Basic and acidic residues" evidence="1">
    <location>
        <begin position="158"/>
        <end position="168"/>
    </location>
</feature>
<keyword evidence="3" id="KW-1185">Reference proteome</keyword>
<dbReference type="RefSeq" id="WP_376731422.1">
    <property type="nucleotide sequence ID" value="NZ_JAYMRP010000004.1"/>
</dbReference>
<proteinExistence type="predicted"/>
<name>A0ABV5E6I9_9ACTN</name>
<dbReference type="EMBL" id="JAYMRP010000004">
    <property type="protein sequence ID" value="MFB8772475.1"/>
    <property type="molecule type" value="Genomic_DNA"/>
</dbReference>
<gene>
    <name evidence="2" type="ORF">VSS16_06960</name>
</gene>
<sequence length="181" mass="18745">MCPLDPSDAATGYPALPAGATASAVAFGGDGKYLARGRGGHRRHPRLDGDRVAPRGLEWSADASRLFAVTTNAPGNQYWLHVIRPPAVQYDTRLSGELSHSPAGAVAGEPLAVRGRLESDGPAPTGTLKAERTDRLGSGGLSSVTVAADGTFTVDGLSRTRRDGDDPHQPSTAAATVHVTR</sequence>